<dbReference type="PANTHER" id="PTHR12197">
    <property type="entry name" value="HISTONE-LYSINE N-METHYLTRANSFERASE SMYD"/>
    <property type="match status" value="1"/>
</dbReference>
<protein>
    <recommendedName>
        <fullName evidence="9">Suppressor of anucleate metulae protein B</fullName>
    </recommendedName>
</protein>
<dbReference type="Gene3D" id="2.170.270.10">
    <property type="entry name" value="SET domain"/>
    <property type="match status" value="1"/>
</dbReference>
<reference evidence="7" key="2">
    <citation type="submission" date="2023-05" db="EMBL/GenBank/DDBJ databases">
        <authorList>
            <consortium name="Lawrence Berkeley National Laboratory"/>
            <person name="Steindorff A."/>
            <person name="Hensen N."/>
            <person name="Bonometti L."/>
            <person name="Westerberg I."/>
            <person name="Brannstrom I.O."/>
            <person name="Guillou S."/>
            <person name="Cros-Aarteil S."/>
            <person name="Calhoun S."/>
            <person name="Haridas S."/>
            <person name="Kuo A."/>
            <person name="Mondo S."/>
            <person name="Pangilinan J."/>
            <person name="Riley R."/>
            <person name="Labutti K."/>
            <person name="Andreopoulos B."/>
            <person name="Lipzen A."/>
            <person name="Chen C."/>
            <person name="Yanf M."/>
            <person name="Daum C."/>
            <person name="Ng V."/>
            <person name="Clum A."/>
            <person name="Ohm R."/>
            <person name="Martin F."/>
            <person name="Silar P."/>
            <person name="Natvig D."/>
            <person name="Lalanne C."/>
            <person name="Gautier V."/>
            <person name="Ament-Velasquez S.L."/>
            <person name="Kruys A."/>
            <person name="Hutchinson M.I."/>
            <person name="Powell A.J."/>
            <person name="Barry K."/>
            <person name="Miller A.N."/>
            <person name="Grigoriev I.V."/>
            <person name="Debuchy R."/>
            <person name="Gladieux P."/>
            <person name="Thoren M.H."/>
            <person name="Johannesson H."/>
        </authorList>
    </citation>
    <scope>NUCLEOTIDE SEQUENCE</scope>
    <source>
        <strain evidence="7">PSN293</strain>
    </source>
</reference>
<reference evidence="7" key="1">
    <citation type="journal article" date="2023" name="Mol. Phylogenet. Evol.">
        <title>Genome-scale phylogeny and comparative genomics of the fungal order Sordariales.</title>
        <authorList>
            <person name="Hensen N."/>
            <person name="Bonometti L."/>
            <person name="Westerberg I."/>
            <person name="Brannstrom I.O."/>
            <person name="Guillou S."/>
            <person name="Cros-Aarteil S."/>
            <person name="Calhoun S."/>
            <person name="Haridas S."/>
            <person name="Kuo A."/>
            <person name="Mondo S."/>
            <person name="Pangilinan J."/>
            <person name="Riley R."/>
            <person name="LaButti K."/>
            <person name="Andreopoulos B."/>
            <person name="Lipzen A."/>
            <person name="Chen C."/>
            <person name="Yan M."/>
            <person name="Daum C."/>
            <person name="Ng V."/>
            <person name="Clum A."/>
            <person name="Steindorff A."/>
            <person name="Ohm R.A."/>
            <person name="Martin F."/>
            <person name="Silar P."/>
            <person name="Natvig D.O."/>
            <person name="Lalanne C."/>
            <person name="Gautier V."/>
            <person name="Ament-Velasquez S.L."/>
            <person name="Kruys A."/>
            <person name="Hutchinson M.I."/>
            <person name="Powell A.J."/>
            <person name="Barry K."/>
            <person name="Miller A.N."/>
            <person name="Grigoriev I.V."/>
            <person name="Debuchy R."/>
            <person name="Gladieux P."/>
            <person name="Hiltunen Thoren M."/>
            <person name="Johannesson H."/>
        </authorList>
    </citation>
    <scope>NUCLEOTIDE SEQUENCE</scope>
    <source>
        <strain evidence="7">PSN293</strain>
    </source>
</reference>
<dbReference type="GO" id="GO:0008270">
    <property type="term" value="F:zinc ion binding"/>
    <property type="evidence" value="ECO:0007669"/>
    <property type="project" value="UniProtKB-KW"/>
</dbReference>
<dbReference type="InterPro" id="IPR046341">
    <property type="entry name" value="SET_dom_sf"/>
</dbReference>
<evidence type="ECO:0000313" key="7">
    <source>
        <dbReference type="EMBL" id="KAK4209995.1"/>
    </source>
</evidence>
<feature type="domain" description="SET" evidence="5">
    <location>
        <begin position="41"/>
        <end position="282"/>
    </location>
</feature>
<keyword evidence="2 4" id="KW-0863">Zinc-finger</keyword>
<evidence type="ECO:0008006" key="9">
    <source>
        <dbReference type="Google" id="ProtNLM"/>
    </source>
</evidence>
<sequence length="534" mass="58777">MDTDDNFPQDVGEDYVHRPREGLHKEPALCNAILRSVTSSVPLSIRSSTISPGSGLFVDQTVEEGREIYRSEPLMSAIDAGNPPFCHHCLRDTSAAVENGSEPLSQAKACMGCRVARFCSKKCQKDAWAKFHKDECSVLKNVPKIKAEHLLVHRLIFWQQRKGITTTQGNVIEMLETHFNDYSNDGERNAEILDKGMAVHKATGGKVHAGLTWRMIPAFRTNCVRLRPASKKESVGAALDLVTTTINHSCEPNAFVFFEGTQLRVRSLKRIAAGGEISICYIDPTIDTVRRQSMLNREHFFDCYCSRCKGEEKEYTTLLKTKPRIDAFHKAQRAILDLMSSAVVAAKYPGLYPAFEDIGGVETQIRTITQGAFPSSSWPDHIEPLPSARMSIADLHMGHGNLAPALRSALRGKLMSCRRSGPEFVNEMMDVIYILLAFGNLAVDDAVFEDKALPSPPDLCTVACGYLYETCQEAGKAFGGDAAYTKGICDILASVLAKKPGEKPGSEGFAKEFAIAQAGLTDWAAIPSSYRMML</sequence>
<dbReference type="AlphaFoldDB" id="A0AAN7B6J7"/>
<evidence type="ECO:0000313" key="8">
    <source>
        <dbReference type="Proteomes" id="UP001301769"/>
    </source>
</evidence>
<organism evidence="7 8">
    <name type="scientific">Rhypophila decipiens</name>
    <dbReference type="NCBI Taxonomy" id="261697"/>
    <lineage>
        <taxon>Eukaryota</taxon>
        <taxon>Fungi</taxon>
        <taxon>Dikarya</taxon>
        <taxon>Ascomycota</taxon>
        <taxon>Pezizomycotina</taxon>
        <taxon>Sordariomycetes</taxon>
        <taxon>Sordariomycetidae</taxon>
        <taxon>Sordariales</taxon>
        <taxon>Naviculisporaceae</taxon>
        <taxon>Rhypophila</taxon>
    </lineage>
</organism>
<evidence type="ECO:0000256" key="1">
    <source>
        <dbReference type="ARBA" id="ARBA00022723"/>
    </source>
</evidence>
<dbReference type="Gene3D" id="1.10.220.160">
    <property type="match status" value="1"/>
</dbReference>
<evidence type="ECO:0000256" key="3">
    <source>
        <dbReference type="ARBA" id="ARBA00022833"/>
    </source>
</evidence>
<dbReference type="Pfam" id="PF01753">
    <property type="entry name" value="zf-MYND"/>
    <property type="match status" value="1"/>
</dbReference>
<dbReference type="Pfam" id="PF00856">
    <property type="entry name" value="SET"/>
    <property type="match status" value="1"/>
</dbReference>
<evidence type="ECO:0000259" key="6">
    <source>
        <dbReference type="PROSITE" id="PS50865"/>
    </source>
</evidence>
<evidence type="ECO:0000256" key="2">
    <source>
        <dbReference type="ARBA" id="ARBA00022771"/>
    </source>
</evidence>
<gene>
    <name evidence="7" type="ORF">QBC37DRAFT_377519</name>
</gene>
<dbReference type="Gene3D" id="6.10.140.2220">
    <property type="match status" value="1"/>
</dbReference>
<comment type="caution">
    <text evidence="7">The sequence shown here is derived from an EMBL/GenBank/DDBJ whole genome shotgun (WGS) entry which is preliminary data.</text>
</comment>
<dbReference type="PROSITE" id="PS50280">
    <property type="entry name" value="SET"/>
    <property type="match status" value="1"/>
</dbReference>
<dbReference type="PROSITE" id="PS50865">
    <property type="entry name" value="ZF_MYND_2"/>
    <property type="match status" value="1"/>
</dbReference>
<dbReference type="InterPro" id="IPR001214">
    <property type="entry name" value="SET_dom"/>
</dbReference>
<keyword evidence="1" id="KW-0479">Metal-binding</keyword>
<dbReference type="Proteomes" id="UP001301769">
    <property type="component" value="Unassembled WGS sequence"/>
</dbReference>
<dbReference type="EMBL" id="MU858188">
    <property type="protein sequence ID" value="KAK4209995.1"/>
    <property type="molecule type" value="Genomic_DNA"/>
</dbReference>
<dbReference type="InterPro" id="IPR002893">
    <property type="entry name" value="Znf_MYND"/>
</dbReference>
<dbReference type="InterPro" id="IPR050869">
    <property type="entry name" value="H3K4_H4K5_MeTrfase"/>
</dbReference>
<evidence type="ECO:0000256" key="4">
    <source>
        <dbReference type="PROSITE-ProRule" id="PRU00134"/>
    </source>
</evidence>
<dbReference type="PANTHER" id="PTHR12197:SF251">
    <property type="entry name" value="EG:BACR7C10.4 PROTEIN"/>
    <property type="match status" value="1"/>
</dbReference>
<dbReference type="SUPFAM" id="SSF144232">
    <property type="entry name" value="HIT/MYND zinc finger-like"/>
    <property type="match status" value="1"/>
</dbReference>
<keyword evidence="3" id="KW-0862">Zinc</keyword>
<accession>A0AAN7B6J7</accession>
<feature type="domain" description="MYND-type" evidence="6">
    <location>
        <begin position="86"/>
        <end position="136"/>
    </location>
</feature>
<dbReference type="SUPFAM" id="SSF82199">
    <property type="entry name" value="SET domain"/>
    <property type="match status" value="1"/>
</dbReference>
<dbReference type="CDD" id="cd20071">
    <property type="entry name" value="SET_SMYD"/>
    <property type="match status" value="1"/>
</dbReference>
<evidence type="ECO:0000259" key="5">
    <source>
        <dbReference type="PROSITE" id="PS50280"/>
    </source>
</evidence>
<keyword evidence="8" id="KW-1185">Reference proteome</keyword>
<name>A0AAN7B6J7_9PEZI</name>
<dbReference type="GO" id="GO:0005634">
    <property type="term" value="C:nucleus"/>
    <property type="evidence" value="ECO:0007669"/>
    <property type="project" value="TreeGrafter"/>
</dbReference>
<proteinExistence type="predicted"/>